<dbReference type="EMBL" id="CP069024">
    <property type="protein sequence ID" value="QRC92280.1"/>
    <property type="molecule type" value="Genomic_DNA"/>
</dbReference>
<dbReference type="KEGG" id="pno:SNOG_02417"/>
<proteinExistence type="predicted"/>
<keyword evidence="3" id="KW-1185">Reference proteome</keyword>
<gene>
    <name evidence="2" type="ORF">JI435_024170</name>
</gene>
<protein>
    <submittedName>
        <fullName evidence="2">Uncharacterized protein</fullName>
    </submittedName>
</protein>
<organism evidence="2 3">
    <name type="scientific">Phaeosphaeria nodorum (strain SN15 / ATCC MYA-4574 / FGSC 10173)</name>
    <name type="common">Glume blotch fungus</name>
    <name type="synonym">Parastagonospora nodorum</name>
    <dbReference type="NCBI Taxonomy" id="321614"/>
    <lineage>
        <taxon>Eukaryota</taxon>
        <taxon>Fungi</taxon>
        <taxon>Dikarya</taxon>
        <taxon>Ascomycota</taxon>
        <taxon>Pezizomycotina</taxon>
        <taxon>Dothideomycetes</taxon>
        <taxon>Pleosporomycetidae</taxon>
        <taxon>Pleosporales</taxon>
        <taxon>Pleosporineae</taxon>
        <taxon>Phaeosphaeriaceae</taxon>
        <taxon>Parastagonospora</taxon>
    </lineage>
</organism>
<sequence>MSLLALPRELRDEIISYLCLPSFVYTSSSKPNTENLHRSKVPASTFVDTRIYLPCRISPNVLGVCRQLREECLQYHRSAMNAQTDTSKDDGGPTTSNVLAERLGQEVDECAERIGDQGLRITIEVQRAQRGPFGYAIPVREELSPRILSLLPLIERARKLRIVVWAGYDWWNGSRPRAMTRINGRMRIDENAPAKPDAVSFAIGKLLERLPAVEELEVIVLARVGDFSKWDLPDPAWTNIQYWLDGPILPEKRETLRVVKRQLAAVWGFDELEAIYEQQETRVGESGTWHVKRHGDVKTPKMIEMADEGELDGLSEPVNEEFDRTD</sequence>
<dbReference type="OMA" id="DRKGDMG"/>
<accession>A0A7U2HUG1</accession>
<evidence type="ECO:0000256" key="1">
    <source>
        <dbReference type="SAM" id="MobiDB-lite"/>
    </source>
</evidence>
<dbReference type="RefSeq" id="XP_001793023.1">
    <property type="nucleotide sequence ID" value="XM_001792971.1"/>
</dbReference>
<feature type="region of interest" description="Disordered" evidence="1">
    <location>
        <begin position="307"/>
        <end position="326"/>
    </location>
</feature>
<reference evidence="3" key="1">
    <citation type="journal article" date="2021" name="BMC Genomics">
        <title>Chromosome-level genome assembly and manually-curated proteome of model necrotroph Parastagonospora nodorum Sn15 reveals a genome-wide trove of candidate effector homologs, and redundancy of virulence-related functions within an accessory chromosome.</title>
        <authorList>
            <person name="Bertazzoni S."/>
            <person name="Jones D.A.B."/>
            <person name="Phan H.T."/>
            <person name="Tan K.-C."/>
            <person name="Hane J.K."/>
        </authorList>
    </citation>
    <scope>NUCLEOTIDE SEQUENCE [LARGE SCALE GENOMIC DNA]</scope>
    <source>
        <strain evidence="3">SN15 / ATCC MYA-4574 / FGSC 10173)</strain>
    </source>
</reference>
<dbReference type="VEuPathDB" id="FungiDB:JI435_024170"/>
<evidence type="ECO:0000313" key="2">
    <source>
        <dbReference type="EMBL" id="QRC92280.1"/>
    </source>
</evidence>
<name>A0A7U2HUG1_PHANO</name>
<dbReference type="AlphaFoldDB" id="A0A7U2HUG1"/>
<evidence type="ECO:0000313" key="3">
    <source>
        <dbReference type="Proteomes" id="UP000663193"/>
    </source>
</evidence>
<dbReference type="Proteomes" id="UP000663193">
    <property type="component" value="Chromosome 2"/>
</dbReference>
<dbReference type="OrthoDB" id="3894566at2759"/>